<feature type="compositionally biased region" description="Basic and acidic residues" evidence="1">
    <location>
        <begin position="353"/>
        <end position="367"/>
    </location>
</feature>
<feature type="compositionally biased region" description="Low complexity" evidence="1">
    <location>
        <begin position="264"/>
        <end position="273"/>
    </location>
</feature>
<evidence type="ECO:0000313" key="4">
    <source>
        <dbReference type="Proteomes" id="UP000001568"/>
    </source>
</evidence>
<accession>A4RYR7</accession>
<feature type="compositionally biased region" description="Basic and acidic residues" evidence="1">
    <location>
        <begin position="9"/>
        <end position="21"/>
    </location>
</feature>
<protein>
    <submittedName>
        <fullName evidence="3">Uncharacterized protein</fullName>
    </submittedName>
</protein>
<proteinExistence type="predicted"/>
<dbReference type="OrthoDB" id="10653712at2759"/>
<evidence type="ECO:0000256" key="2">
    <source>
        <dbReference type="SAM" id="Phobius"/>
    </source>
</evidence>
<feature type="region of interest" description="Disordered" evidence="1">
    <location>
        <begin position="260"/>
        <end position="367"/>
    </location>
</feature>
<feature type="compositionally biased region" description="Basic and acidic residues" evidence="1">
    <location>
        <begin position="302"/>
        <end position="312"/>
    </location>
</feature>
<keyword evidence="2" id="KW-0812">Transmembrane</keyword>
<evidence type="ECO:0000313" key="3">
    <source>
        <dbReference type="EMBL" id="ABO96504.1"/>
    </source>
</evidence>
<dbReference type="HOGENOM" id="CLU_755210_0_0_1"/>
<dbReference type="RefSeq" id="XP_001418211.1">
    <property type="nucleotide sequence ID" value="XM_001418174.1"/>
</dbReference>
<dbReference type="AlphaFoldDB" id="A4RYR7"/>
<dbReference type="KEGG" id="olu:OSTLU_15746"/>
<organism evidence="3 4">
    <name type="scientific">Ostreococcus lucimarinus (strain CCE9901)</name>
    <dbReference type="NCBI Taxonomy" id="436017"/>
    <lineage>
        <taxon>Eukaryota</taxon>
        <taxon>Viridiplantae</taxon>
        <taxon>Chlorophyta</taxon>
        <taxon>Mamiellophyceae</taxon>
        <taxon>Mamiellales</taxon>
        <taxon>Bathycoccaceae</taxon>
        <taxon>Ostreococcus</taxon>
    </lineage>
</organism>
<feature type="compositionally biased region" description="Basic and acidic residues" evidence="1">
    <location>
        <begin position="280"/>
        <end position="295"/>
    </location>
</feature>
<keyword evidence="2" id="KW-0472">Membrane</keyword>
<gene>
    <name evidence="3" type="ORF">OSTLU_15746</name>
</gene>
<sequence>MPTPTERAGAMERDARETRGRPRAETLVDAFESLPREERVRLVERYVLGDADDVEAPAVAIDGAAAIGGAIARDVEREDEDAARGMTEEELADLRDFGPSERARGDALGEDALVDKWREIFGEDPPENNGGGVDDILGADDGAFGGGVLEEARNAATRRAYAAERGWKKLVNKFGRQGAIVASGFASVSVVAVLSALFATSNADAKSKVKDEAGGVAPALESEDDAVAGDVKAFVEPTRREAPAPAPGGVLWERKVIVDDDDASPSSSSSSASNGVLWTRRSDEERRKPSARDRMGVPTATFDDRNRDRRGSEPPPQVIWTRKNDPEIDELDEDPQERSPPRRASEALDDNLEDLRAFRRPDRESPR</sequence>
<keyword evidence="2" id="KW-1133">Transmembrane helix</keyword>
<dbReference type="OMA" id="EPESESX"/>
<evidence type="ECO:0000256" key="1">
    <source>
        <dbReference type="SAM" id="MobiDB-lite"/>
    </source>
</evidence>
<feature type="region of interest" description="Disordered" evidence="1">
    <location>
        <begin position="1"/>
        <end position="21"/>
    </location>
</feature>
<dbReference type="GeneID" id="5002304"/>
<name>A4RYR7_OSTLU</name>
<dbReference type="Gramene" id="ABO96504">
    <property type="protein sequence ID" value="ABO96504"/>
    <property type="gene ID" value="OSTLU_15746"/>
</dbReference>
<keyword evidence="4" id="KW-1185">Reference proteome</keyword>
<feature type="transmembrane region" description="Helical" evidence="2">
    <location>
        <begin position="178"/>
        <end position="199"/>
    </location>
</feature>
<reference evidence="3 4" key="1">
    <citation type="journal article" date="2007" name="Proc. Natl. Acad. Sci. U.S.A.">
        <title>The tiny eukaryote Ostreococcus provides genomic insights into the paradox of plankton speciation.</title>
        <authorList>
            <person name="Palenik B."/>
            <person name="Grimwood J."/>
            <person name="Aerts A."/>
            <person name="Rouze P."/>
            <person name="Salamov A."/>
            <person name="Putnam N."/>
            <person name="Dupont C."/>
            <person name="Jorgensen R."/>
            <person name="Derelle E."/>
            <person name="Rombauts S."/>
            <person name="Zhou K."/>
            <person name="Otillar R."/>
            <person name="Merchant S.S."/>
            <person name="Podell S."/>
            <person name="Gaasterland T."/>
            <person name="Napoli C."/>
            <person name="Gendler K."/>
            <person name="Manuell A."/>
            <person name="Tai V."/>
            <person name="Vallon O."/>
            <person name="Piganeau G."/>
            <person name="Jancek S."/>
            <person name="Heijde M."/>
            <person name="Jabbari K."/>
            <person name="Bowler C."/>
            <person name="Lohr M."/>
            <person name="Robbens S."/>
            <person name="Werner G."/>
            <person name="Dubchak I."/>
            <person name="Pazour G.J."/>
            <person name="Ren Q."/>
            <person name="Paulsen I."/>
            <person name="Delwiche C."/>
            <person name="Schmutz J."/>
            <person name="Rokhsar D."/>
            <person name="Van de Peer Y."/>
            <person name="Moreau H."/>
            <person name="Grigoriev I.V."/>
        </authorList>
    </citation>
    <scope>NUCLEOTIDE SEQUENCE [LARGE SCALE GENOMIC DNA]</scope>
    <source>
        <strain evidence="3 4">CCE9901</strain>
    </source>
</reference>
<dbReference type="Proteomes" id="UP000001568">
    <property type="component" value="Chromosome 6"/>
</dbReference>
<feature type="compositionally biased region" description="Basic and acidic residues" evidence="1">
    <location>
        <begin position="336"/>
        <end position="346"/>
    </location>
</feature>
<dbReference type="EMBL" id="CP000586">
    <property type="protein sequence ID" value="ABO96504.1"/>
    <property type="molecule type" value="Genomic_DNA"/>
</dbReference>